<sequence>MGSVSFQHVYKFYKDESVPSVHDFHLDVADGEFLVMVGPSGCGKSTTLRMLAGLEDVSKGDIYIDGKFTNYVSPKDRDIAMVFQNYALYPNLSVYDNMALGLQLRKVAKHEVDLRVSRSAKMLEISHLLTKRPGQLSGGQKQRVALGRALVREPKAFLMDEPLSNLDAKLRAQTRTEIIKIHSQLKTTFVYVTHDQTEAMTMGTRIVVMRDGKIQQVAAPQTLYDEPRNMFVAGFIGTPQMNFIEGGIVAQADGFYFENKRLKLLLPEKYARYLLGMNTNLRQVVLGLRPEHVLCDSEQLQMNAYTNWQVSVTVDMKEPMGSDTYVHADLGGMVIISRADAHTRVQVGDTVKLVLRMDKAHLFERGSGESLVTPEVAL</sequence>
<dbReference type="NCBIfam" id="NF008653">
    <property type="entry name" value="PRK11650.1"/>
    <property type="match status" value="1"/>
</dbReference>
<dbReference type="Pfam" id="PF08402">
    <property type="entry name" value="TOBE_2"/>
    <property type="match status" value="1"/>
</dbReference>
<dbReference type="InterPro" id="IPR027417">
    <property type="entry name" value="P-loop_NTPase"/>
</dbReference>
<dbReference type="InterPro" id="IPR003439">
    <property type="entry name" value="ABC_transporter-like_ATP-bd"/>
</dbReference>
<comment type="caution">
    <text evidence="5">The sequence shown here is derived from an EMBL/GenBank/DDBJ whole genome shotgun (WGS) entry which is preliminary data.</text>
</comment>
<evidence type="ECO:0000313" key="5">
    <source>
        <dbReference type="EMBL" id="MBP1989450.1"/>
    </source>
</evidence>
<evidence type="ECO:0000313" key="6">
    <source>
        <dbReference type="Proteomes" id="UP001519287"/>
    </source>
</evidence>
<keyword evidence="2" id="KW-0547">Nucleotide-binding</keyword>
<dbReference type="RefSeq" id="WP_209970257.1">
    <property type="nucleotide sequence ID" value="NZ_JAGGLB010000002.1"/>
</dbReference>
<keyword evidence="5" id="KW-0762">Sugar transport</keyword>
<dbReference type="SMART" id="SM00382">
    <property type="entry name" value="AAA"/>
    <property type="match status" value="1"/>
</dbReference>
<feature type="domain" description="ABC transporter" evidence="4">
    <location>
        <begin position="4"/>
        <end position="236"/>
    </location>
</feature>
<reference evidence="5 6" key="1">
    <citation type="submission" date="2021-03" db="EMBL/GenBank/DDBJ databases">
        <title>Genomic Encyclopedia of Type Strains, Phase IV (KMG-IV): sequencing the most valuable type-strain genomes for metagenomic binning, comparative biology and taxonomic classification.</title>
        <authorList>
            <person name="Goeker M."/>
        </authorList>
    </citation>
    <scope>NUCLEOTIDE SEQUENCE [LARGE SCALE GENOMIC DNA]</scope>
    <source>
        <strain evidence="5 6">DSM 26048</strain>
    </source>
</reference>
<dbReference type="PANTHER" id="PTHR43875:SF1">
    <property type="entry name" value="OSMOPROTECTIVE COMPOUNDS UPTAKE ATP-BINDING PROTEIN GGTA"/>
    <property type="match status" value="1"/>
</dbReference>
<protein>
    <submittedName>
        <fullName evidence="5">Multiple sugar transport system ATP-binding protein</fullName>
    </submittedName>
</protein>
<dbReference type="CDD" id="cd03301">
    <property type="entry name" value="ABC_MalK_N"/>
    <property type="match status" value="1"/>
</dbReference>
<dbReference type="Gene3D" id="3.40.50.300">
    <property type="entry name" value="P-loop containing nucleotide triphosphate hydrolases"/>
    <property type="match status" value="1"/>
</dbReference>
<dbReference type="Pfam" id="PF00005">
    <property type="entry name" value="ABC_tran"/>
    <property type="match status" value="1"/>
</dbReference>
<proteinExistence type="predicted"/>
<dbReference type="InterPro" id="IPR003593">
    <property type="entry name" value="AAA+_ATPase"/>
</dbReference>
<evidence type="ECO:0000256" key="3">
    <source>
        <dbReference type="ARBA" id="ARBA00022840"/>
    </source>
</evidence>
<dbReference type="InterPro" id="IPR017871">
    <property type="entry name" value="ABC_transporter-like_CS"/>
</dbReference>
<organism evidence="5 6">
    <name type="scientific">Paenibacillus eucommiae</name>
    <dbReference type="NCBI Taxonomy" id="1355755"/>
    <lineage>
        <taxon>Bacteria</taxon>
        <taxon>Bacillati</taxon>
        <taxon>Bacillota</taxon>
        <taxon>Bacilli</taxon>
        <taxon>Bacillales</taxon>
        <taxon>Paenibacillaceae</taxon>
        <taxon>Paenibacillus</taxon>
    </lineage>
</organism>
<dbReference type="InterPro" id="IPR008995">
    <property type="entry name" value="Mo/tungstate-bd_C_term_dom"/>
</dbReference>
<dbReference type="Gene3D" id="2.40.50.100">
    <property type="match status" value="1"/>
</dbReference>
<dbReference type="EMBL" id="JAGGLB010000002">
    <property type="protein sequence ID" value="MBP1989450.1"/>
    <property type="molecule type" value="Genomic_DNA"/>
</dbReference>
<dbReference type="InterPro" id="IPR012340">
    <property type="entry name" value="NA-bd_OB-fold"/>
</dbReference>
<gene>
    <name evidence="5" type="ORF">J2Z66_001045</name>
</gene>
<dbReference type="Proteomes" id="UP001519287">
    <property type="component" value="Unassembled WGS sequence"/>
</dbReference>
<dbReference type="GO" id="GO:0005524">
    <property type="term" value="F:ATP binding"/>
    <property type="evidence" value="ECO:0007669"/>
    <property type="project" value="UniProtKB-KW"/>
</dbReference>
<keyword evidence="6" id="KW-1185">Reference proteome</keyword>
<dbReference type="InterPro" id="IPR013611">
    <property type="entry name" value="Transp-assoc_OB_typ2"/>
</dbReference>
<accession>A0ABS4IPL1</accession>
<dbReference type="PANTHER" id="PTHR43875">
    <property type="entry name" value="MALTODEXTRIN IMPORT ATP-BINDING PROTEIN MSMX"/>
    <property type="match status" value="1"/>
</dbReference>
<dbReference type="SUPFAM" id="SSF52540">
    <property type="entry name" value="P-loop containing nucleoside triphosphate hydrolases"/>
    <property type="match status" value="1"/>
</dbReference>
<name>A0ABS4IPL1_9BACL</name>
<dbReference type="InterPro" id="IPR015855">
    <property type="entry name" value="ABC_transpr_MalK-like"/>
</dbReference>
<dbReference type="InterPro" id="IPR047641">
    <property type="entry name" value="ABC_transpr_MalK/UgpC-like"/>
</dbReference>
<keyword evidence="1" id="KW-0813">Transport</keyword>
<dbReference type="Gene3D" id="2.40.50.140">
    <property type="entry name" value="Nucleic acid-binding proteins"/>
    <property type="match status" value="1"/>
</dbReference>
<keyword evidence="3 5" id="KW-0067">ATP-binding</keyword>
<evidence type="ECO:0000256" key="2">
    <source>
        <dbReference type="ARBA" id="ARBA00022741"/>
    </source>
</evidence>
<dbReference type="PROSITE" id="PS50893">
    <property type="entry name" value="ABC_TRANSPORTER_2"/>
    <property type="match status" value="1"/>
</dbReference>
<dbReference type="PROSITE" id="PS00211">
    <property type="entry name" value="ABC_TRANSPORTER_1"/>
    <property type="match status" value="1"/>
</dbReference>
<evidence type="ECO:0000259" key="4">
    <source>
        <dbReference type="PROSITE" id="PS50893"/>
    </source>
</evidence>
<dbReference type="SUPFAM" id="SSF50331">
    <property type="entry name" value="MOP-like"/>
    <property type="match status" value="1"/>
</dbReference>
<evidence type="ECO:0000256" key="1">
    <source>
        <dbReference type="ARBA" id="ARBA00022448"/>
    </source>
</evidence>